<feature type="domain" description="ABC transmembrane type-1" evidence="7">
    <location>
        <begin position="1"/>
        <end position="64"/>
    </location>
</feature>
<dbReference type="PANTHER" id="PTHR43394">
    <property type="entry name" value="ATP-DEPENDENT PERMEASE MDL1, MITOCHONDRIAL"/>
    <property type="match status" value="1"/>
</dbReference>
<dbReference type="InterPro" id="IPR039421">
    <property type="entry name" value="Type_1_exporter"/>
</dbReference>
<feature type="transmembrane region" description="Helical" evidence="6">
    <location>
        <begin position="7"/>
        <end position="29"/>
    </location>
</feature>
<dbReference type="Pfam" id="PF00005">
    <property type="entry name" value="ABC_tran"/>
    <property type="match status" value="1"/>
</dbReference>
<comment type="caution">
    <text evidence="8">The sequence shown here is derived from an EMBL/GenBank/DDBJ whole genome shotgun (WGS) entry which is preliminary data.</text>
</comment>
<accession>A0ABW3MFH2</accession>
<sequence length="255" mass="26896">VTNAMEGCYAFIRVGAPLFLLWAGTWQVLAGDLSLGTLIAANALAGMALLPLGSLSQVYQSLQTLGVHLARIRDVFVEEPESDSGVELTSFSGRVQLREVSFAHTKDAPVVLHDVDLDIEPGSTVAIVGRSGSGKSTLARLILGLYQPTAGEVLVDGIPLTDVNPRSLRSHCGVVVQDPACFSGDVLDNIRIHRPDAPLADIVRAAETESANGPSAATALSGSDASTASLTRDRSSVASEYRLTHPSQKHKERSC</sequence>
<dbReference type="GO" id="GO:0005524">
    <property type="term" value="F:ATP binding"/>
    <property type="evidence" value="ECO:0007669"/>
    <property type="project" value="UniProtKB-KW"/>
</dbReference>
<dbReference type="SUPFAM" id="SSF52540">
    <property type="entry name" value="P-loop containing nucleoside triphosphate hydrolases"/>
    <property type="match status" value="1"/>
</dbReference>
<feature type="compositionally biased region" description="Polar residues" evidence="5">
    <location>
        <begin position="210"/>
        <end position="230"/>
    </location>
</feature>
<dbReference type="EMBL" id="JBHTIS010001558">
    <property type="protein sequence ID" value="MFD1048379.1"/>
    <property type="molecule type" value="Genomic_DNA"/>
</dbReference>
<evidence type="ECO:0000256" key="4">
    <source>
        <dbReference type="ARBA" id="ARBA00023136"/>
    </source>
</evidence>
<evidence type="ECO:0000313" key="9">
    <source>
        <dbReference type="Proteomes" id="UP001597045"/>
    </source>
</evidence>
<dbReference type="PROSITE" id="PS50929">
    <property type="entry name" value="ABC_TM1F"/>
    <property type="match status" value="1"/>
</dbReference>
<evidence type="ECO:0000256" key="1">
    <source>
        <dbReference type="ARBA" id="ARBA00004651"/>
    </source>
</evidence>
<dbReference type="Gene3D" id="1.20.1560.10">
    <property type="entry name" value="ABC transporter type 1, transmembrane domain"/>
    <property type="match status" value="1"/>
</dbReference>
<dbReference type="InterPro" id="IPR036640">
    <property type="entry name" value="ABC1_TM_sf"/>
</dbReference>
<feature type="region of interest" description="Disordered" evidence="5">
    <location>
        <begin position="210"/>
        <end position="255"/>
    </location>
</feature>
<protein>
    <submittedName>
        <fullName evidence="8">ATP-binding cassette domain-containing protein</fullName>
    </submittedName>
</protein>
<name>A0ABW3MFH2_9PSEU</name>
<keyword evidence="3 6" id="KW-1133">Transmembrane helix</keyword>
<dbReference type="InterPro" id="IPR003439">
    <property type="entry name" value="ABC_transporter-like_ATP-bd"/>
</dbReference>
<reference evidence="9" key="1">
    <citation type="journal article" date="2019" name="Int. J. Syst. Evol. Microbiol.">
        <title>The Global Catalogue of Microorganisms (GCM) 10K type strain sequencing project: providing services to taxonomists for standard genome sequencing and annotation.</title>
        <authorList>
            <consortium name="The Broad Institute Genomics Platform"/>
            <consortium name="The Broad Institute Genome Sequencing Center for Infectious Disease"/>
            <person name="Wu L."/>
            <person name="Ma J."/>
        </authorList>
    </citation>
    <scope>NUCLEOTIDE SEQUENCE [LARGE SCALE GENOMIC DNA]</scope>
    <source>
        <strain evidence="9">JCM 31486</strain>
    </source>
</reference>
<dbReference type="Gene3D" id="3.40.50.300">
    <property type="entry name" value="P-loop containing nucleotide triphosphate hydrolases"/>
    <property type="match status" value="1"/>
</dbReference>
<evidence type="ECO:0000313" key="8">
    <source>
        <dbReference type="EMBL" id="MFD1048379.1"/>
    </source>
</evidence>
<keyword evidence="4 6" id="KW-0472">Membrane</keyword>
<proteinExistence type="predicted"/>
<keyword evidence="2 6" id="KW-0812">Transmembrane</keyword>
<evidence type="ECO:0000256" key="5">
    <source>
        <dbReference type="SAM" id="MobiDB-lite"/>
    </source>
</evidence>
<evidence type="ECO:0000256" key="6">
    <source>
        <dbReference type="SAM" id="Phobius"/>
    </source>
</evidence>
<feature type="transmembrane region" description="Helical" evidence="6">
    <location>
        <begin position="35"/>
        <end position="55"/>
    </location>
</feature>
<evidence type="ECO:0000256" key="2">
    <source>
        <dbReference type="ARBA" id="ARBA00022692"/>
    </source>
</evidence>
<keyword evidence="9" id="KW-1185">Reference proteome</keyword>
<dbReference type="SUPFAM" id="SSF90123">
    <property type="entry name" value="ABC transporter transmembrane region"/>
    <property type="match status" value="1"/>
</dbReference>
<keyword evidence="8" id="KW-0067">ATP-binding</keyword>
<dbReference type="Proteomes" id="UP001597045">
    <property type="component" value="Unassembled WGS sequence"/>
</dbReference>
<evidence type="ECO:0000259" key="7">
    <source>
        <dbReference type="PROSITE" id="PS50929"/>
    </source>
</evidence>
<dbReference type="InterPro" id="IPR011527">
    <property type="entry name" value="ABC1_TM_dom"/>
</dbReference>
<keyword evidence="8" id="KW-0547">Nucleotide-binding</keyword>
<evidence type="ECO:0000256" key="3">
    <source>
        <dbReference type="ARBA" id="ARBA00022989"/>
    </source>
</evidence>
<comment type="subcellular location">
    <subcellularLocation>
        <location evidence="1">Cell membrane</location>
        <topology evidence="1">Multi-pass membrane protein</topology>
    </subcellularLocation>
</comment>
<dbReference type="InterPro" id="IPR027417">
    <property type="entry name" value="P-loop_NTPase"/>
</dbReference>
<feature type="non-terminal residue" evidence="8">
    <location>
        <position position="1"/>
    </location>
</feature>
<gene>
    <name evidence="8" type="ORF">ACFQ1S_24005</name>
</gene>
<dbReference type="CDD" id="cd03228">
    <property type="entry name" value="ABCC_MRP_Like"/>
    <property type="match status" value="1"/>
</dbReference>
<organism evidence="8 9">
    <name type="scientific">Kibdelosporangium lantanae</name>
    <dbReference type="NCBI Taxonomy" id="1497396"/>
    <lineage>
        <taxon>Bacteria</taxon>
        <taxon>Bacillati</taxon>
        <taxon>Actinomycetota</taxon>
        <taxon>Actinomycetes</taxon>
        <taxon>Pseudonocardiales</taxon>
        <taxon>Pseudonocardiaceae</taxon>
        <taxon>Kibdelosporangium</taxon>
    </lineage>
</organism>